<accession>A0A9D4Z6H6</accession>
<dbReference type="CDD" id="cd14704">
    <property type="entry name" value="bZIP_HY5-like"/>
    <property type="match status" value="1"/>
</dbReference>
<evidence type="ECO:0000256" key="1">
    <source>
        <dbReference type="ARBA" id="ARBA00004123"/>
    </source>
</evidence>
<dbReference type="AlphaFoldDB" id="A0A9D4Z6H6"/>
<evidence type="ECO:0000256" key="4">
    <source>
        <dbReference type="ARBA" id="ARBA00023125"/>
    </source>
</evidence>
<dbReference type="InterPro" id="IPR004827">
    <property type="entry name" value="bZIP"/>
</dbReference>
<name>A0A9D4Z6H6_ADICA</name>
<evidence type="ECO:0000256" key="2">
    <source>
        <dbReference type="ARBA" id="ARBA00007163"/>
    </source>
</evidence>
<keyword evidence="4" id="KW-0238">DNA-binding</keyword>
<dbReference type="EMBL" id="JABFUD020000023">
    <property type="protein sequence ID" value="KAI5061511.1"/>
    <property type="molecule type" value="Genomic_DNA"/>
</dbReference>
<dbReference type="InterPro" id="IPR044280">
    <property type="entry name" value="Hac1/HY5"/>
</dbReference>
<evidence type="ECO:0000313" key="10">
    <source>
        <dbReference type="Proteomes" id="UP000886520"/>
    </source>
</evidence>
<dbReference type="PROSITE" id="PS00036">
    <property type="entry name" value="BZIP_BASIC"/>
    <property type="match status" value="1"/>
</dbReference>
<dbReference type="GO" id="GO:0005634">
    <property type="term" value="C:nucleus"/>
    <property type="evidence" value="ECO:0007669"/>
    <property type="project" value="UniProtKB-SubCell"/>
</dbReference>
<dbReference type="GO" id="GO:0045944">
    <property type="term" value="P:positive regulation of transcription by RNA polymerase II"/>
    <property type="evidence" value="ECO:0007669"/>
    <property type="project" value="InterPro"/>
</dbReference>
<evidence type="ECO:0000256" key="5">
    <source>
        <dbReference type="ARBA" id="ARBA00023163"/>
    </source>
</evidence>
<evidence type="ECO:0000313" key="9">
    <source>
        <dbReference type="EMBL" id="KAI5061511.1"/>
    </source>
</evidence>
<feature type="region of interest" description="Disordered" evidence="7">
    <location>
        <begin position="29"/>
        <end position="86"/>
    </location>
</feature>
<dbReference type="GO" id="GO:0003677">
    <property type="term" value="F:DNA binding"/>
    <property type="evidence" value="ECO:0007669"/>
    <property type="project" value="UniProtKB-KW"/>
</dbReference>
<feature type="domain" description="BZIP" evidence="8">
    <location>
        <begin position="66"/>
        <end position="129"/>
    </location>
</feature>
<dbReference type="SUPFAM" id="SSF57959">
    <property type="entry name" value="Leucine zipper domain"/>
    <property type="match status" value="1"/>
</dbReference>
<evidence type="ECO:0000256" key="6">
    <source>
        <dbReference type="ARBA" id="ARBA00023242"/>
    </source>
</evidence>
<feature type="compositionally biased region" description="Polar residues" evidence="7">
    <location>
        <begin position="42"/>
        <end position="52"/>
    </location>
</feature>
<dbReference type="GO" id="GO:0010099">
    <property type="term" value="P:regulation of photomorphogenesis"/>
    <property type="evidence" value="ECO:0007669"/>
    <property type="project" value="TreeGrafter"/>
</dbReference>
<organism evidence="9 10">
    <name type="scientific">Adiantum capillus-veneris</name>
    <name type="common">Maidenhair fern</name>
    <dbReference type="NCBI Taxonomy" id="13818"/>
    <lineage>
        <taxon>Eukaryota</taxon>
        <taxon>Viridiplantae</taxon>
        <taxon>Streptophyta</taxon>
        <taxon>Embryophyta</taxon>
        <taxon>Tracheophyta</taxon>
        <taxon>Polypodiopsida</taxon>
        <taxon>Polypodiidae</taxon>
        <taxon>Polypodiales</taxon>
        <taxon>Pteridineae</taxon>
        <taxon>Pteridaceae</taxon>
        <taxon>Vittarioideae</taxon>
        <taxon>Adiantum</taxon>
    </lineage>
</organism>
<evidence type="ECO:0000259" key="8">
    <source>
        <dbReference type="PROSITE" id="PS50217"/>
    </source>
</evidence>
<dbReference type="PROSITE" id="PS50217">
    <property type="entry name" value="BZIP"/>
    <property type="match status" value="1"/>
</dbReference>
<dbReference type="PANTHER" id="PTHR46714">
    <property type="entry name" value="TRANSCRIPTIONAL ACTIVATOR HAC1"/>
    <property type="match status" value="1"/>
</dbReference>
<dbReference type="GO" id="GO:0000981">
    <property type="term" value="F:DNA-binding transcription factor activity, RNA polymerase II-specific"/>
    <property type="evidence" value="ECO:0007669"/>
    <property type="project" value="InterPro"/>
</dbReference>
<evidence type="ECO:0000256" key="7">
    <source>
        <dbReference type="SAM" id="MobiDB-lite"/>
    </source>
</evidence>
<comment type="caution">
    <text evidence="9">The sequence shown here is derived from an EMBL/GenBank/DDBJ whole genome shotgun (WGS) entry which is preliminary data.</text>
</comment>
<gene>
    <name evidence="9" type="ORF">GOP47_0024016</name>
</gene>
<dbReference type="Proteomes" id="UP000886520">
    <property type="component" value="Chromosome 23"/>
</dbReference>
<dbReference type="SMART" id="SM00338">
    <property type="entry name" value="BRLZ"/>
    <property type="match status" value="1"/>
</dbReference>
<reference evidence="9" key="1">
    <citation type="submission" date="2021-01" db="EMBL/GenBank/DDBJ databases">
        <title>Adiantum capillus-veneris genome.</title>
        <authorList>
            <person name="Fang Y."/>
            <person name="Liao Q."/>
        </authorList>
    </citation>
    <scope>NUCLEOTIDE SEQUENCE</scope>
    <source>
        <strain evidence="9">H3</strain>
        <tissue evidence="9">Leaf</tissue>
    </source>
</reference>
<keyword evidence="5" id="KW-0804">Transcription</keyword>
<dbReference type="GO" id="GO:0010114">
    <property type="term" value="P:response to red light"/>
    <property type="evidence" value="ECO:0007669"/>
    <property type="project" value="TreeGrafter"/>
</dbReference>
<evidence type="ECO:0000256" key="3">
    <source>
        <dbReference type="ARBA" id="ARBA00023015"/>
    </source>
</evidence>
<dbReference type="Gene3D" id="1.20.5.490">
    <property type="entry name" value="Single helix bin"/>
    <property type="match status" value="1"/>
</dbReference>
<dbReference type="InterPro" id="IPR046347">
    <property type="entry name" value="bZIP_sf"/>
</dbReference>
<sequence length="140" mass="15678">MQVASSSSSLSPKDPLFNHLLDHGEYSDLDVGEVPDMAGKVPNTSAAASVSHRSGRKKRSLPAEKENSRMKRLLRNRVSAQQARERKKAYLTDLETRIKEIEHQHAELEEKVSTLQQENSMLRKIIRSTSIRTDGVKGIG</sequence>
<keyword evidence="10" id="KW-1185">Reference proteome</keyword>
<comment type="similarity">
    <text evidence="2">Belongs to the bZIP family.</text>
</comment>
<keyword evidence="3" id="KW-0805">Transcription regulation</keyword>
<proteinExistence type="inferred from homology"/>
<dbReference type="Pfam" id="PF00170">
    <property type="entry name" value="bZIP_1"/>
    <property type="match status" value="1"/>
</dbReference>
<protein>
    <recommendedName>
        <fullName evidence="8">BZIP domain-containing protein</fullName>
    </recommendedName>
</protein>
<dbReference type="GO" id="GO:0010017">
    <property type="term" value="P:red or far-red light signaling pathway"/>
    <property type="evidence" value="ECO:0007669"/>
    <property type="project" value="TreeGrafter"/>
</dbReference>
<dbReference type="GO" id="GO:0010218">
    <property type="term" value="P:response to far red light"/>
    <property type="evidence" value="ECO:0007669"/>
    <property type="project" value="TreeGrafter"/>
</dbReference>
<dbReference type="OrthoDB" id="674948at2759"/>
<keyword evidence="6" id="KW-0539">Nucleus</keyword>
<comment type="subcellular location">
    <subcellularLocation>
        <location evidence="1">Nucleus</location>
    </subcellularLocation>
</comment>
<dbReference type="PANTHER" id="PTHR46714:SF6">
    <property type="entry name" value="TRANSCRIPTIONAL ACTIVATOR HAC1"/>
    <property type="match status" value="1"/>
</dbReference>